<keyword evidence="8" id="KW-0934">Plastid</keyword>
<reference evidence="8" key="1">
    <citation type="submission" date="2007-08" db="EMBL/GenBank/DDBJ databases">
        <authorList>
            <person name="Gloeckner G."/>
            <person name="Nowack E."/>
            <person name="Melkonian M."/>
        </authorList>
    </citation>
    <scope>NUCLEOTIDE SEQUENCE</scope>
</reference>
<dbReference type="PANTHER" id="PTHR45663">
    <property type="entry name" value="GEO12009P1"/>
    <property type="match status" value="1"/>
</dbReference>
<dbReference type="CDD" id="cd02947">
    <property type="entry name" value="TRX_family"/>
    <property type="match status" value="1"/>
</dbReference>
<evidence type="ECO:0000256" key="6">
    <source>
        <dbReference type="PIRSR" id="PIRSR000077-4"/>
    </source>
</evidence>
<keyword evidence="3 6" id="KW-1015">Disulfide bond</keyword>
<protein>
    <recommendedName>
        <fullName evidence="5">Thioredoxin</fullName>
    </recommendedName>
</protein>
<dbReference type="GO" id="GO:0005737">
    <property type="term" value="C:cytoplasm"/>
    <property type="evidence" value="ECO:0007669"/>
    <property type="project" value="TreeGrafter"/>
</dbReference>
<evidence type="ECO:0000256" key="4">
    <source>
        <dbReference type="ARBA" id="ARBA00023284"/>
    </source>
</evidence>
<dbReference type="InterPro" id="IPR017937">
    <property type="entry name" value="Thioredoxin_CS"/>
</dbReference>
<dbReference type="FunFam" id="3.40.30.10:FF:000001">
    <property type="entry name" value="Thioredoxin"/>
    <property type="match status" value="1"/>
</dbReference>
<dbReference type="EMBL" id="CP000815">
    <property type="protein sequence ID" value="ACB43153.1"/>
    <property type="molecule type" value="Genomic_DNA"/>
</dbReference>
<dbReference type="GO" id="GO:0015035">
    <property type="term" value="F:protein-disulfide reductase activity"/>
    <property type="evidence" value="ECO:0007669"/>
    <property type="project" value="InterPro"/>
</dbReference>
<gene>
    <name evidence="8" type="primary">trxA</name>
    <name evidence="8" type="ordered locus">PCC_0738</name>
</gene>
<sequence length="111" mass="12395">MAVVDFNDLEFQEQVINSSIPVLVEFWAPWCGPCRLMAPIVESIAEIYISSLIVGKVEIDINPNSRDLYGIKGVPTFILFDGGKEMARHEGAISKVQLSEFIKDTLKINQP</sequence>
<dbReference type="RefSeq" id="YP_002049363.1">
    <property type="nucleotide sequence ID" value="NC_011087.1"/>
</dbReference>
<dbReference type="AlphaFoldDB" id="B1X5D4"/>
<dbReference type="Gene3D" id="3.40.30.10">
    <property type="entry name" value="Glutaredoxin"/>
    <property type="match status" value="1"/>
</dbReference>
<dbReference type="PIRSF" id="PIRSF000077">
    <property type="entry name" value="Thioredoxin"/>
    <property type="match status" value="1"/>
</dbReference>
<dbReference type="InterPro" id="IPR013766">
    <property type="entry name" value="Thioredoxin_domain"/>
</dbReference>
<feature type="domain" description="Thioredoxin" evidence="7">
    <location>
        <begin position="1"/>
        <end position="107"/>
    </location>
</feature>
<evidence type="ECO:0000259" key="7">
    <source>
        <dbReference type="PROSITE" id="PS51352"/>
    </source>
</evidence>
<accession>B1X5D4</accession>
<evidence type="ECO:0000256" key="2">
    <source>
        <dbReference type="ARBA" id="ARBA00022982"/>
    </source>
</evidence>
<evidence type="ECO:0000256" key="3">
    <source>
        <dbReference type="ARBA" id="ARBA00023157"/>
    </source>
</evidence>
<name>B1X5D4_PAUCH</name>
<evidence type="ECO:0000256" key="5">
    <source>
        <dbReference type="PIRNR" id="PIRNR000077"/>
    </source>
</evidence>
<geneLocation type="organellar chromatophore" evidence="8"/>
<keyword evidence="1" id="KW-0813">Transport</keyword>
<evidence type="ECO:0000313" key="8">
    <source>
        <dbReference type="EMBL" id="ACB43153.1"/>
    </source>
</evidence>
<organism evidence="8">
    <name type="scientific">Paulinella chromatophora</name>
    <dbReference type="NCBI Taxonomy" id="39717"/>
    <lineage>
        <taxon>Eukaryota</taxon>
        <taxon>Sar</taxon>
        <taxon>Rhizaria</taxon>
        <taxon>Cercozoa</taxon>
        <taxon>Imbricatea</taxon>
        <taxon>Silicofilosea</taxon>
        <taxon>Euglyphida</taxon>
        <taxon>Paulinellidae</taxon>
        <taxon>Paulinella</taxon>
    </lineage>
</organism>
<keyword evidence="4 6" id="KW-0676">Redox-active center</keyword>
<comment type="similarity">
    <text evidence="5">Belongs to the thioredoxin family.</text>
</comment>
<dbReference type="SUPFAM" id="SSF52833">
    <property type="entry name" value="Thioredoxin-like"/>
    <property type="match status" value="1"/>
</dbReference>
<dbReference type="PROSITE" id="PS51352">
    <property type="entry name" value="THIOREDOXIN_2"/>
    <property type="match status" value="1"/>
</dbReference>
<dbReference type="GeneID" id="6481895"/>
<keyword evidence="2" id="KW-0249">Electron transport</keyword>
<reference evidence="8" key="2">
    <citation type="journal article" date="2008" name="Curr. Biol.">
        <title>Chromatophore genome sequence of Paulinella sheds light on acquisition of photosynthesis by eukaryotes.</title>
        <authorList>
            <person name="Nowack E.C.M."/>
            <person name="Melkonian M."/>
            <person name="Gloeckner G."/>
        </authorList>
    </citation>
    <scope>NUCLEOTIDE SEQUENCE [LARGE SCALE GENOMIC DNA]</scope>
</reference>
<dbReference type="PANTHER" id="PTHR45663:SF11">
    <property type="entry name" value="GEO12009P1"/>
    <property type="match status" value="1"/>
</dbReference>
<dbReference type="PRINTS" id="PR00421">
    <property type="entry name" value="THIOREDOXIN"/>
</dbReference>
<dbReference type="Pfam" id="PF00085">
    <property type="entry name" value="Thioredoxin"/>
    <property type="match status" value="1"/>
</dbReference>
<proteinExistence type="inferred from homology"/>
<evidence type="ECO:0000256" key="1">
    <source>
        <dbReference type="ARBA" id="ARBA00022448"/>
    </source>
</evidence>
<dbReference type="InterPro" id="IPR005746">
    <property type="entry name" value="Thioredoxin"/>
</dbReference>
<feature type="disulfide bond" description="Redox-active" evidence="6">
    <location>
        <begin position="31"/>
        <end position="34"/>
    </location>
</feature>
<dbReference type="PROSITE" id="PS00194">
    <property type="entry name" value="THIOREDOXIN_1"/>
    <property type="match status" value="1"/>
</dbReference>
<dbReference type="InterPro" id="IPR036249">
    <property type="entry name" value="Thioredoxin-like_sf"/>
</dbReference>